<evidence type="ECO:0000313" key="2">
    <source>
        <dbReference type="EMBL" id="UQK59247.1"/>
    </source>
</evidence>
<proteinExistence type="predicted"/>
<feature type="transmembrane region" description="Helical" evidence="1">
    <location>
        <begin position="24"/>
        <end position="46"/>
    </location>
</feature>
<dbReference type="RefSeq" id="WP_249242749.1">
    <property type="nucleotide sequence ID" value="NZ_CP096649.1"/>
</dbReference>
<dbReference type="Proteomes" id="UP000831151">
    <property type="component" value="Chromosome"/>
</dbReference>
<keyword evidence="1" id="KW-0472">Membrane</keyword>
<sequence length="86" mass="9934">MSIILEILYFISLFTFKFGSDSKLMFIIPLILFSILGLTEFIVWANKKFDQNDKTSKIILVFYLSATMLMIFINVTLVAMILSPRT</sequence>
<keyword evidence="1" id="KW-0812">Transmembrane</keyword>
<feature type="transmembrane region" description="Helical" evidence="1">
    <location>
        <begin position="58"/>
        <end position="82"/>
    </location>
</feature>
<dbReference type="AlphaFoldDB" id="A0A9E7DJD2"/>
<keyword evidence="1" id="KW-1133">Transmembrane helix</keyword>
<evidence type="ECO:0000256" key="1">
    <source>
        <dbReference type="SAM" id="Phobius"/>
    </source>
</evidence>
<keyword evidence="3" id="KW-1185">Reference proteome</keyword>
<reference evidence="2" key="1">
    <citation type="submission" date="2022-04" db="EMBL/GenBank/DDBJ databases">
        <title>Complete genome sequences of Ezakiella coagulans and Fenollaria massiliensis.</title>
        <authorList>
            <person name="France M.T."/>
            <person name="Clifford J."/>
            <person name="Narina S."/>
            <person name="Rutt L."/>
            <person name="Ravel J."/>
        </authorList>
    </citation>
    <scope>NUCLEOTIDE SEQUENCE</scope>
    <source>
        <strain evidence="2">C0061C2</strain>
    </source>
</reference>
<dbReference type="KEGG" id="fms:M1R53_00845"/>
<gene>
    <name evidence="2" type="ORF">M1R53_00845</name>
</gene>
<accession>A0A9E7DJD2</accession>
<organism evidence="2 3">
    <name type="scientific">Fenollaria massiliensis</name>
    <dbReference type="NCBI Taxonomy" id="938288"/>
    <lineage>
        <taxon>Bacteria</taxon>
        <taxon>Bacillati</taxon>
        <taxon>Bacillota</taxon>
        <taxon>Clostridia</taxon>
        <taxon>Eubacteriales</taxon>
        <taxon>Fenollaria</taxon>
    </lineage>
</organism>
<evidence type="ECO:0000313" key="3">
    <source>
        <dbReference type="Proteomes" id="UP000831151"/>
    </source>
</evidence>
<protein>
    <submittedName>
        <fullName evidence="2">Uncharacterized protein</fullName>
    </submittedName>
</protein>
<dbReference type="EMBL" id="CP096649">
    <property type="protein sequence ID" value="UQK59247.1"/>
    <property type="molecule type" value="Genomic_DNA"/>
</dbReference>
<name>A0A9E7DJD2_9FIRM</name>